<feature type="region of interest" description="Disordered" evidence="1">
    <location>
        <begin position="55"/>
        <end position="83"/>
    </location>
</feature>
<evidence type="ECO:0000259" key="2">
    <source>
        <dbReference type="Pfam" id="PF02120"/>
    </source>
</evidence>
<comment type="caution">
    <text evidence="3">The sequence shown here is derived from an EMBL/GenBank/DDBJ whole genome shotgun (WGS) entry which is preliminary data.</text>
</comment>
<dbReference type="InterPro" id="IPR038610">
    <property type="entry name" value="FliK-like_C_sf"/>
</dbReference>
<protein>
    <submittedName>
        <fullName evidence="3">Flagellar hook-length control protein FliK</fullName>
    </submittedName>
</protein>
<proteinExistence type="predicted"/>
<evidence type="ECO:0000313" key="3">
    <source>
        <dbReference type="EMBL" id="TDU30765.1"/>
    </source>
</evidence>
<feature type="compositionally biased region" description="Low complexity" evidence="1">
    <location>
        <begin position="306"/>
        <end position="320"/>
    </location>
</feature>
<sequence>MDAPPINAAAVATPSPTALPGTPGALPVWSPLSTGPAKPADFASDLAHLMALLTQGGGESSDAELPTLSERSAPAAPAGSEDAVSSLWAELGLSLQREVPPPIAGVPAPAAPATAGGALEAATSSASPAAPNPLLAAAPGSSAGDIAVATETDTDVDAIQLMAAGGASQAPSDDAPAPTIQNLASLAALAPAEPLRHAAVASPPPPAAVDILHPQAPQQLAETVAWHVGKGVSEVRIRLNPEELGPLDIQLKLDGDKVSVRFDMADSSVRDVVQTSLPSLSSLLSARGLQLDQAQVFSQSRGHGTPQHPQSSPSSFAQQSAEGNAENPVVSAVRTFVRRGLLDDYA</sequence>
<dbReference type="InterPro" id="IPR052563">
    <property type="entry name" value="FliK"/>
</dbReference>
<dbReference type="Proteomes" id="UP000295341">
    <property type="component" value="Unassembled WGS sequence"/>
</dbReference>
<keyword evidence="3" id="KW-0282">Flagellum</keyword>
<dbReference type="OrthoDB" id="1792985at2"/>
<organism evidence="3 4">
    <name type="scientific">Panacagrimonas perspica</name>
    <dbReference type="NCBI Taxonomy" id="381431"/>
    <lineage>
        <taxon>Bacteria</taxon>
        <taxon>Pseudomonadati</taxon>
        <taxon>Pseudomonadota</taxon>
        <taxon>Gammaproteobacteria</taxon>
        <taxon>Nevskiales</taxon>
        <taxon>Nevskiaceae</taxon>
        <taxon>Panacagrimonas</taxon>
    </lineage>
</organism>
<feature type="region of interest" description="Disordered" evidence="1">
    <location>
        <begin position="1"/>
        <end position="25"/>
    </location>
</feature>
<accession>A0A4S3K0Z7</accession>
<dbReference type="RefSeq" id="WP_133879407.1">
    <property type="nucleotide sequence ID" value="NZ_MWIN01000023.1"/>
</dbReference>
<dbReference type="EMBL" id="SOBT01000008">
    <property type="protein sequence ID" value="TDU30765.1"/>
    <property type="molecule type" value="Genomic_DNA"/>
</dbReference>
<name>A0A4S3K0Z7_9GAMM</name>
<keyword evidence="3" id="KW-0966">Cell projection</keyword>
<dbReference type="Pfam" id="PF02120">
    <property type="entry name" value="Flg_hook"/>
    <property type="match status" value="1"/>
</dbReference>
<feature type="region of interest" description="Disordered" evidence="1">
    <location>
        <begin position="103"/>
        <end position="142"/>
    </location>
</feature>
<feature type="domain" description="Flagellar hook-length control protein-like C-terminal" evidence="2">
    <location>
        <begin position="222"/>
        <end position="302"/>
    </location>
</feature>
<dbReference type="CDD" id="cd17470">
    <property type="entry name" value="T3SS_Flik_C"/>
    <property type="match status" value="1"/>
</dbReference>
<keyword evidence="3" id="KW-0969">Cilium</keyword>
<keyword evidence="4" id="KW-1185">Reference proteome</keyword>
<feature type="compositionally biased region" description="Low complexity" evidence="1">
    <location>
        <begin position="105"/>
        <end position="142"/>
    </location>
</feature>
<dbReference type="PANTHER" id="PTHR37533">
    <property type="entry name" value="FLAGELLAR HOOK-LENGTH CONTROL PROTEIN"/>
    <property type="match status" value="1"/>
</dbReference>
<evidence type="ECO:0000256" key="1">
    <source>
        <dbReference type="SAM" id="MobiDB-lite"/>
    </source>
</evidence>
<dbReference type="InterPro" id="IPR021136">
    <property type="entry name" value="Flagellar_hook_control-like_C"/>
</dbReference>
<reference evidence="3 4" key="1">
    <citation type="submission" date="2019-03" db="EMBL/GenBank/DDBJ databases">
        <title>Genomic Encyclopedia of Type Strains, Phase IV (KMG-IV): sequencing the most valuable type-strain genomes for metagenomic binning, comparative biology and taxonomic classification.</title>
        <authorList>
            <person name="Goeker M."/>
        </authorList>
    </citation>
    <scope>NUCLEOTIDE SEQUENCE [LARGE SCALE GENOMIC DNA]</scope>
    <source>
        <strain evidence="3 4">DSM 26377</strain>
    </source>
</reference>
<dbReference type="AlphaFoldDB" id="A0A4S3K0Z7"/>
<dbReference type="Gene3D" id="3.30.750.140">
    <property type="match status" value="1"/>
</dbReference>
<evidence type="ECO:0000313" key="4">
    <source>
        <dbReference type="Proteomes" id="UP000295341"/>
    </source>
</evidence>
<feature type="region of interest" description="Disordered" evidence="1">
    <location>
        <begin position="297"/>
        <end position="329"/>
    </location>
</feature>
<gene>
    <name evidence="3" type="ORF">DFR24_0119</name>
</gene>
<dbReference type="PANTHER" id="PTHR37533:SF2">
    <property type="entry name" value="FLAGELLAR HOOK-LENGTH CONTROL PROTEIN"/>
    <property type="match status" value="1"/>
</dbReference>